<keyword evidence="1 5" id="KW-0820">tRNA-binding</keyword>
<protein>
    <recommendedName>
        <fullName evidence="5">RQC P-site tRNA stabilizing factor</fullName>
        <shortName evidence="5">RqcP</shortName>
    </recommendedName>
    <alternativeName>
        <fullName evidence="5">Ribosome-associated protein quality control protein P</fullName>
    </alternativeName>
</protein>
<accession>A0A8J3BG18</accession>
<dbReference type="GO" id="GO:0000049">
    <property type="term" value="F:tRNA binding"/>
    <property type="evidence" value="ECO:0007669"/>
    <property type="project" value="UniProtKB-UniRule"/>
</dbReference>
<comment type="similarity">
    <text evidence="5">Belongs to the RqcP family.</text>
</comment>
<dbReference type="InterPro" id="IPR002942">
    <property type="entry name" value="S4_RNA-bd"/>
</dbReference>
<dbReference type="AlphaFoldDB" id="A0A8J3BG18"/>
<reference evidence="7" key="2">
    <citation type="submission" date="2020-09" db="EMBL/GenBank/DDBJ databases">
        <authorList>
            <person name="Sun Q."/>
            <person name="Ohkuma M."/>
        </authorList>
    </citation>
    <scope>NUCLEOTIDE SEQUENCE</scope>
    <source>
        <strain evidence="7">JCM 14719</strain>
    </source>
</reference>
<dbReference type="HAMAP" id="MF_00871">
    <property type="entry name" value="RqcP"/>
    <property type="match status" value="1"/>
</dbReference>
<evidence type="ECO:0000256" key="5">
    <source>
        <dbReference type="HAMAP-Rule" id="MF_00871"/>
    </source>
</evidence>
<keyword evidence="3 5" id="KW-0694">RNA-binding</keyword>
<name>A0A8J3BG18_9BACI</name>
<gene>
    <name evidence="7" type="primary">yabO</name>
    <name evidence="5" type="synonym">rqcP</name>
    <name evidence="7" type="ORF">GCM10007043_20770</name>
</gene>
<organism evidence="7 8">
    <name type="scientific">Calditerricola satsumensis</name>
    <dbReference type="NCBI Taxonomy" id="373054"/>
    <lineage>
        <taxon>Bacteria</taxon>
        <taxon>Bacillati</taxon>
        <taxon>Bacillota</taxon>
        <taxon>Bacilli</taxon>
        <taxon>Bacillales</taxon>
        <taxon>Bacillaceae</taxon>
        <taxon>Calditerricola</taxon>
    </lineage>
</organism>
<dbReference type="InterPro" id="IPR025490">
    <property type="entry name" value="RqcP"/>
</dbReference>
<evidence type="ECO:0000256" key="4">
    <source>
        <dbReference type="ARBA" id="ARBA00022917"/>
    </source>
</evidence>
<sequence length="97" mass="10927">MRLDKFLKVSRLLKRRTVAKELCDQGRVELNGRPAKASSTVSVGDLLTLHFGTKTLTVRVERVTENARKEEAGSLYTVVEETRIDEAFDKGEGYRKG</sequence>
<keyword evidence="4 5" id="KW-0648">Protein biosynthesis</keyword>
<keyword evidence="2 5" id="KW-0699">rRNA-binding</keyword>
<evidence type="ECO:0000256" key="1">
    <source>
        <dbReference type="ARBA" id="ARBA00022555"/>
    </source>
</evidence>
<dbReference type="PIRSF" id="PIRSF038881">
    <property type="entry name" value="RNAbp_HP1423"/>
    <property type="match status" value="1"/>
</dbReference>
<evidence type="ECO:0000313" key="8">
    <source>
        <dbReference type="Proteomes" id="UP000637720"/>
    </source>
</evidence>
<comment type="function">
    <text evidence="5">Key component of the ribosome quality control system (RQC), a ribosome-associated complex that mediates the extraction of incompletely synthesized nascent chains from stalled ribosomes and their subsequent degradation. RqcH recruits Ala-charged tRNA, and with RqcP directs the elongation of stalled nascent chains on 50S ribosomal subunits, leading to non-templated C-terminal alanine extensions (Ala tail). The Ala tail promotes nascent chain degradation. RqcP is associated with the translocation-like movement of the peptidyl-tRNA from the A-site into the P-site.</text>
</comment>
<dbReference type="InterPro" id="IPR036986">
    <property type="entry name" value="S4_RNA-bd_sf"/>
</dbReference>
<comment type="subunit">
    <text evidence="5">Associates with stalled 50S ribosomal subunits. Binds to RqcH, 23S rRNA and the P-site tRNA. Does not require RqcH for association with 50S subunits.</text>
</comment>
<keyword evidence="8" id="KW-1185">Reference proteome</keyword>
<dbReference type="SMART" id="SM00363">
    <property type="entry name" value="S4"/>
    <property type="match status" value="1"/>
</dbReference>
<feature type="domain" description="RNA-binding S4" evidence="6">
    <location>
        <begin position="1"/>
        <end position="68"/>
    </location>
</feature>
<evidence type="ECO:0000256" key="2">
    <source>
        <dbReference type="ARBA" id="ARBA00022730"/>
    </source>
</evidence>
<dbReference type="Proteomes" id="UP000637720">
    <property type="component" value="Unassembled WGS sequence"/>
</dbReference>
<comment type="caution">
    <text evidence="7">The sequence shown here is derived from an EMBL/GenBank/DDBJ whole genome shotgun (WGS) entry which is preliminary data.</text>
</comment>
<proteinExistence type="inferred from homology"/>
<dbReference type="GO" id="GO:0043023">
    <property type="term" value="F:ribosomal large subunit binding"/>
    <property type="evidence" value="ECO:0007669"/>
    <property type="project" value="UniProtKB-UniRule"/>
</dbReference>
<dbReference type="GO" id="GO:0072344">
    <property type="term" value="P:rescue of stalled ribosome"/>
    <property type="evidence" value="ECO:0007669"/>
    <property type="project" value="UniProtKB-UniRule"/>
</dbReference>
<reference evidence="7" key="1">
    <citation type="journal article" date="2014" name="Int. J. Syst. Evol. Microbiol.">
        <title>Complete genome sequence of Corynebacterium casei LMG S-19264T (=DSM 44701T), isolated from a smear-ripened cheese.</title>
        <authorList>
            <consortium name="US DOE Joint Genome Institute (JGI-PGF)"/>
            <person name="Walter F."/>
            <person name="Albersmeier A."/>
            <person name="Kalinowski J."/>
            <person name="Ruckert C."/>
        </authorList>
    </citation>
    <scope>NUCLEOTIDE SEQUENCE</scope>
    <source>
        <strain evidence="7">JCM 14719</strain>
    </source>
</reference>
<evidence type="ECO:0000259" key="6">
    <source>
        <dbReference type="SMART" id="SM00363"/>
    </source>
</evidence>
<dbReference type="Gene3D" id="3.10.290.10">
    <property type="entry name" value="RNA-binding S4 domain"/>
    <property type="match status" value="1"/>
</dbReference>
<dbReference type="Pfam" id="PF01479">
    <property type="entry name" value="S4"/>
    <property type="match status" value="1"/>
</dbReference>
<dbReference type="EMBL" id="BMOF01000055">
    <property type="protein sequence ID" value="GGK06550.1"/>
    <property type="molecule type" value="Genomic_DNA"/>
</dbReference>
<dbReference type="GO" id="GO:0019843">
    <property type="term" value="F:rRNA binding"/>
    <property type="evidence" value="ECO:0007669"/>
    <property type="project" value="UniProtKB-UniRule"/>
</dbReference>
<dbReference type="SUPFAM" id="SSF55174">
    <property type="entry name" value="Alpha-L RNA-binding motif"/>
    <property type="match status" value="1"/>
</dbReference>
<dbReference type="PROSITE" id="PS50889">
    <property type="entry name" value="S4"/>
    <property type="match status" value="1"/>
</dbReference>
<dbReference type="CDD" id="cd00165">
    <property type="entry name" value="S4"/>
    <property type="match status" value="1"/>
</dbReference>
<evidence type="ECO:0000256" key="3">
    <source>
        <dbReference type="ARBA" id="ARBA00022884"/>
    </source>
</evidence>
<evidence type="ECO:0000313" key="7">
    <source>
        <dbReference type="EMBL" id="GGK06550.1"/>
    </source>
</evidence>
<dbReference type="RefSeq" id="WP_188817997.1">
    <property type="nucleotide sequence ID" value="NZ_BMOF01000055.1"/>
</dbReference>